<evidence type="ECO:0000256" key="1">
    <source>
        <dbReference type="SAM" id="MobiDB-lite"/>
    </source>
</evidence>
<proteinExistence type="predicted"/>
<dbReference type="Gene3D" id="1.20.1270.180">
    <property type="match status" value="1"/>
</dbReference>
<feature type="region of interest" description="Disordered" evidence="1">
    <location>
        <begin position="198"/>
        <end position="228"/>
    </location>
</feature>
<organism evidence="2 3">
    <name type="scientific">Neisseria cinerea ATCC 14685</name>
    <dbReference type="NCBI Taxonomy" id="546262"/>
    <lineage>
        <taxon>Bacteria</taxon>
        <taxon>Pseudomonadati</taxon>
        <taxon>Pseudomonadota</taxon>
        <taxon>Betaproteobacteria</taxon>
        <taxon>Neisseriales</taxon>
        <taxon>Neisseriaceae</taxon>
        <taxon>Neisseria</taxon>
    </lineage>
</organism>
<comment type="caution">
    <text evidence="2">The sequence shown here is derived from an EMBL/GenBank/DDBJ whole genome shotgun (WGS) entry which is preliminary data.</text>
</comment>
<dbReference type="STRING" id="546262.NEICINOT_05081"/>
<sequence>MYRKFALLPFALLLAACGKEEPSGALECANPAVLQDIRGSIQETLKQEARSFARDDVRQFVDADKIIAAAYDLAFSLEHASETREGSRTFCIADLNITVPSETLADAKANSPLLYGETALSDIVQQKTGGNVEFKDGVLTAAVRFLPAKDAQTAFVDNTVGMAAQTLSAALLPYGVKSIVMIDGKAVKKEDAVRILSGKAHEAPSKPTPAPEDILEHNAAGGDADVPQAGEDVPEPEILHPDDSERANTVTVSRGEVEEARIQNQRAESEITKLWGGLDTDVQKELVGEQRKWAQEKISNCRQAAAQADRQEYAEYLKLQCETRMTRERIQYLRGYSID</sequence>
<evidence type="ECO:0000313" key="2">
    <source>
        <dbReference type="EMBL" id="EEZ70785.1"/>
    </source>
</evidence>
<evidence type="ECO:0000313" key="3">
    <source>
        <dbReference type="Proteomes" id="UP000003294"/>
    </source>
</evidence>
<accession>D0W5W0</accession>
<gene>
    <name evidence="2" type="ORF">NEICINOT_05081</name>
</gene>
<dbReference type="Proteomes" id="UP000003294">
    <property type="component" value="Unassembled WGS sequence"/>
</dbReference>
<dbReference type="eggNOG" id="COG3755">
    <property type="taxonomic scope" value="Bacteria"/>
</dbReference>
<dbReference type="OrthoDB" id="8607286at2"/>
<reference evidence="2 3" key="1">
    <citation type="submission" date="2009-10" db="EMBL/GenBank/DDBJ databases">
        <authorList>
            <person name="Weinstock G."/>
            <person name="Sodergren E."/>
            <person name="Clifton S."/>
            <person name="Fulton L."/>
            <person name="Fulton B."/>
            <person name="Courtney L."/>
            <person name="Fronick C."/>
            <person name="Harrison M."/>
            <person name="Strong C."/>
            <person name="Farmer C."/>
            <person name="Delahaunty K."/>
            <person name="Markovic C."/>
            <person name="Hall O."/>
            <person name="Minx P."/>
            <person name="Tomlinson C."/>
            <person name="Mitreva M."/>
            <person name="Nelson J."/>
            <person name="Hou S."/>
            <person name="Wollam A."/>
            <person name="Pepin K.H."/>
            <person name="Johnson M."/>
            <person name="Bhonagiri V."/>
            <person name="Nash W.E."/>
            <person name="Warren W."/>
            <person name="Chinwalla A."/>
            <person name="Mardis E.R."/>
            <person name="Wilson R.K."/>
        </authorList>
    </citation>
    <scope>NUCLEOTIDE SEQUENCE [LARGE SCALE GENOMIC DNA]</scope>
    <source>
        <strain evidence="2 3">ATCC 14685</strain>
    </source>
</reference>
<dbReference type="RefSeq" id="WP_003678331.1">
    <property type="nucleotide sequence ID" value="NZ_ACDY02000019.1"/>
</dbReference>
<protein>
    <submittedName>
        <fullName evidence="2">Uncharacterized protein</fullName>
    </submittedName>
</protein>
<name>D0W5W0_NEICI</name>
<dbReference type="EMBL" id="ACDY02000019">
    <property type="protein sequence ID" value="EEZ70785.1"/>
    <property type="molecule type" value="Genomic_DNA"/>
</dbReference>
<dbReference type="PROSITE" id="PS51257">
    <property type="entry name" value="PROKAR_LIPOPROTEIN"/>
    <property type="match status" value="1"/>
</dbReference>
<dbReference type="AlphaFoldDB" id="D0W5W0"/>